<dbReference type="AlphaFoldDB" id="A0A1G4Q4U6"/>
<name>A0A1G4Q4U6_9HYPH</name>
<evidence type="ECO:0008006" key="3">
    <source>
        <dbReference type="Google" id="ProtNLM"/>
    </source>
</evidence>
<sequence>MGFHEKPLASATIEQKPDGWEVVTRNVAGVDKEERFFYSKAEAQAYYQQQSRLARAENA</sequence>
<protein>
    <recommendedName>
        <fullName evidence="3">ETC complex I subunit-like protein</fullName>
    </recommendedName>
</protein>
<organism evidence="1 2">
    <name type="scientific">Rhizobium mongolense subsp. loessense</name>
    <dbReference type="NCBI Taxonomy" id="158890"/>
    <lineage>
        <taxon>Bacteria</taxon>
        <taxon>Pseudomonadati</taxon>
        <taxon>Pseudomonadota</taxon>
        <taxon>Alphaproteobacteria</taxon>
        <taxon>Hyphomicrobiales</taxon>
        <taxon>Rhizobiaceae</taxon>
        <taxon>Rhizobium/Agrobacterium group</taxon>
        <taxon>Rhizobium</taxon>
    </lineage>
</organism>
<accession>A0A1G4Q4U6</accession>
<evidence type="ECO:0000313" key="1">
    <source>
        <dbReference type="EMBL" id="SCW39179.1"/>
    </source>
</evidence>
<gene>
    <name evidence="1" type="ORF">SAMN02927900_01304</name>
</gene>
<dbReference type="RefSeq" id="WP_092584010.1">
    <property type="nucleotide sequence ID" value="NZ_FMTM01000001.1"/>
</dbReference>
<dbReference type="Proteomes" id="UP000199542">
    <property type="component" value="Unassembled WGS sequence"/>
</dbReference>
<reference evidence="1 2" key="1">
    <citation type="submission" date="2016-10" db="EMBL/GenBank/DDBJ databases">
        <authorList>
            <person name="de Groot N.N."/>
        </authorList>
    </citation>
    <scope>NUCLEOTIDE SEQUENCE [LARGE SCALE GENOMIC DNA]</scope>
    <source>
        <strain evidence="1 2">CGMCC 1.3401</strain>
    </source>
</reference>
<dbReference type="EMBL" id="FMTM01000001">
    <property type="protein sequence ID" value="SCW39179.1"/>
    <property type="molecule type" value="Genomic_DNA"/>
</dbReference>
<evidence type="ECO:0000313" key="2">
    <source>
        <dbReference type="Proteomes" id="UP000199542"/>
    </source>
</evidence>
<proteinExistence type="predicted"/>